<accession>A0AAD7MW22</accession>
<evidence type="ECO:0000313" key="2">
    <source>
        <dbReference type="Proteomes" id="UP001215280"/>
    </source>
</evidence>
<evidence type="ECO:0000313" key="1">
    <source>
        <dbReference type="EMBL" id="KAJ7733072.1"/>
    </source>
</evidence>
<proteinExistence type="predicted"/>
<comment type="caution">
    <text evidence="1">The sequence shown here is derived from an EMBL/GenBank/DDBJ whole genome shotgun (WGS) entry which is preliminary data.</text>
</comment>
<organism evidence="1 2">
    <name type="scientific">Mycena maculata</name>
    <dbReference type="NCBI Taxonomy" id="230809"/>
    <lineage>
        <taxon>Eukaryota</taxon>
        <taxon>Fungi</taxon>
        <taxon>Dikarya</taxon>
        <taxon>Basidiomycota</taxon>
        <taxon>Agaricomycotina</taxon>
        <taxon>Agaricomycetes</taxon>
        <taxon>Agaricomycetidae</taxon>
        <taxon>Agaricales</taxon>
        <taxon>Marasmiineae</taxon>
        <taxon>Mycenaceae</taxon>
        <taxon>Mycena</taxon>
    </lineage>
</organism>
<name>A0AAD7MW22_9AGAR</name>
<reference evidence="1" key="1">
    <citation type="submission" date="2023-03" db="EMBL/GenBank/DDBJ databases">
        <title>Massive genome expansion in bonnet fungi (Mycena s.s.) driven by repeated elements and novel gene families across ecological guilds.</title>
        <authorList>
            <consortium name="Lawrence Berkeley National Laboratory"/>
            <person name="Harder C.B."/>
            <person name="Miyauchi S."/>
            <person name="Viragh M."/>
            <person name="Kuo A."/>
            <person name="Thoen E."/>
            <person name="Andreopoulos B."/>
            <person name="Lu D."/>
            <person name="Skrede I."/>
            <person name="Drula E."/>
            <person name="Henrissat B."/>
            <person name="Morin E."/>
            <person name="Kohler A."/>
            <person name="Barry K."/>
            <person name="LaButti K."/>
            <person name="Morin E."/>
            <person name="Salamov A."/>
            <person name="Lipzen A."/>
            <person name="Mereny Z."/>
            <person name="Hegedus B."/>
            <person name="Baldrian P."/>
            <person name="Stursova M."/>
            <person name="Weitz H."/>
            <person name="Taylor A."/>
            <person name="Grigoriev I.V."/>
            <person name="Nagy L.G."/>
            <person name="Martin F."/>
            <person name="Kauserud H."/>
        </authorList>
    </citation>
    <scope>NUCLEOTIDE SEQUENCE</scope>
    <source>
        <strain evidence="1">CBHHK188m</strain>
    </source>
</reference>
<dbReference type="AlphaFoldDB" id="A0AAD7MW22"/>
<sequence length="577" mass="63575">MASNSTDLATPRLPPELERYVFELSALACRNDIPSLLRVAHRVHVWIEPLLYEALILDYSIQQLPNERCLTPTNSRDDVTGTSDLALWVPIPLPDLLPLLQVLPLARLSADITHLFGGPLRVNFSHPAFRALTHLDVLAAGFDDWHLYGGLANMPSLTHLAFRDKFHPRVLHGALTHCGGLRALGVIWSARRGAVEVREGEVVDARLFVVVCADSVQDWETAARGGADIWARAEAFISKKSAGEIPVIGTGEFLPTMTEPLGANIDITASSGPSLPRLPSITSTRTHAPSRLPSMPHMSSDDFTLLMNPKLPPELERAIFELSALRHTSSISAYMRVARRVHVWLEPLLYETLILDYSWQMFPGDGQTPADLRPAAFLAPRVKHLSIRGSLRFIQLVALLRAGTGITSLALREPFPPEALFVPLRETRLVRLAAYVFGCPPVVPVNLEHPTLAALTHLDVLATPLADDWAQYAALARLPQLTPLAFHEFRPRLLRGALRHCKRLCALGVILLSRDDKAACPEEGVVVDARLFMVVCDDPDGDWEEGARGGRDFWARGDALVAKKEAGEIAGSHLWVE</sequence>
<dbReference type="EMBL" id="JARJLG010000170">
    <property type="protein sequence ID" value="KAJ7733072.1"/>
    <property type="molecule type" value="Genomic_DNA"/>
</dbReference>
<gene>
    <name evidence="1" type="ORF">DFH07DRAFT_990444</name>
</gene>
<dbReference type="Proteomes" id="UP001215280">
    <property type="component" value="Unassembled WGS sequence"/>
</dbReference>
<keyword evidence="2" id="KW-1185">Reference proteome</keyword>
<protein>
    <submittedName>
        <fullName evidence="1">Uncharacterized protein</fullName>
    </submittedName>
</protein>